<evidence type="ECO:0000313" key="3">
    <source>
        <dbReference type="Proteomes" id="UP000214365"/>
    </source>
</evidence>
<name>A0A1Q5Q815_TALAT</name>
<protein>
    <submittedName>
        <fullName evidence="2">Uncharacterized protein</fullName>
    </submittedName>
</protein>
<evidence type="ECO:0000313" key="2">
    <source>
        <dbReference type="EMBL" id="OKL56192.1"/>
    </source>
</evidence>
<dbReference type="PANTHER" id="PTHR11803">
    <property type="entry name" value="2-IMINOBUTANOATE/2-IMINOPROPANOATE DEAMINASE RIDA"/>
    <property type="match status" value="1"/>
</dbReference>
<dbReference type="RefSeq" id="XP_020116313.1">
    <property type="nucleotide sequence ID" value="XM_020263560.1"/>
</dbReference>
<dbReference type="CDD" id="cd00448">
    <property type="entry name" value="YjgF_YER057c_UK114_family"/>
    <property type="match status" value="1"/>
</dbReference>
<dbReference type="SUPFAM" id="SSF55298">
    <property type="entry name" value="YjgF-like"/>
    <property type="match status" value="1"/>
</dbReference>
<dbReference type="Pfam" id="PF01042">
    <property type="entry name" value="Ribonuc_L-PSP"/>
    <property type="match status" value="1"/>
</dbReference>
<comment type="similarity">
    <text evidence="1">Belongs to the RutC family.</text>
</comment>
<dbReference type="GO" id="GO:0019239">
    <property type="term" value="F:deaminase activity"/>
    <property type="evidence" value="ECO:0007669"/>
    <property type="project" value="TreeGrafter"/>
</dbReference>
<dbReference type="Proteomes" id="UP000214365">
    <property type="component" value="Unassembled WGS sequence"/>
</dbReference>
<gene>
    <name evidence="2" type="ORF">UA08_08448</name>
</gene>
<comment type="caution">
    <text evidence="2">The sequence shown here is derived from an EMBL/GenBank/DDBJ whole genome shotgun (WGS) entry which is preliminary data.</text>
</comment>
<proteinExistence type="inferred from homology"/>
<dbReference type="GO" id="GO:0005829">
    <property type="term" value="C:cytosol"/>
    <property type="evidence" value="ECO:0007669"/>
    <property type="project" value="TreeGrafter"/>
</dbReference>
<dbReference type="OrthoDB" id="309640at2759"/>
<accession>A0A1Q5Q815</accession>
<dbReference type="STRING" id="1441469.A0A1Q5Q815"/>
<dbReference type="Gene3D" id="3.30.1330.40">
    <property type="entry name" value="RutC-like"/>
    <property type="match status" value="1"/>
</dbReference>
<dbReference type="AlphaFoldDB" id="A0A1Q5Q815"/>
<dbReference type="PANTHER" id="PTHR11803:SF58">
    <property type="entry name" value="PROTEIN HMF1-RELATED"/>
    <property type="match status" value="1"/>
</dbReference>
<dbReference type="InterPro" id="IPR006175">
    <property type="entry name" value="YjgF/YER057c/UK114"/>
</dbReference>
<dbReference type="EMBL" id="LFMY01000015">
    <property type="protein sequence ID" value="OKL56192.1"/>
    <property type="molecule type" value="Genomic_DNA"/>
</dbReference>
<keyword evidence="3" id="KW-1185">Reference proteome</keyword>
<reference evidence="2 3" key="1">
    <citation type="submission" date="2015-06" db="EMBL/GenBank/DDBJ databases">
        <title>Talaromyces atroroseus IBT 11181 draft genome.</title>
        <authorList>
            <person name="Rasmussen K.B."/>
            <person name="Rasmussen S."/>
            <person name="Petersen B."/>
            <person name="Sicheritz-Ponten T."/>
            <person name="Mortensen U.H."/>
            <person name="Thrane U."/>
        </authorList>
    </citation>
    <scope>NUCLEOTIDE SEQUENCE [LARGE SCALE GENOMIC DNA]</scope>
    <source>
        <strain evidence="2 3">IBT 11181</strain>
    </source>
</reference>
<sequence>MAAAPPLQLQTIDPAGMLDSKPLFSHVTTASGDMKLVFVAGQVGMDEHGNVADTYEGQVAQTVKNIGRCLAAAGARVTDIVKINYYIVNYDPNNRPHVPIVLNFFNGHRASTMLVPVVCLAKPELLFEMDAPR</sequence>
<organism evidence="2 3">
    <name type="scientific">Talaromyces atroroseus</name>
    <dbReference type="NCBI Taxonomy" id="1441469"/>
    <lineage>
        <taxon>Eukaryota</taxon>
        <taxon>Fungi</taxon>
        <taxon>Dikarya</taxon>
        <taxon>Ascomycota</taxon>
        <taxon>Pezizomycotina</taxon>
        <taxon>Eurotiomycetes</taxon>
        <taxon>Eurotiomycetidae</taxon>
        <taxon>Eurotiales</taxon>
        <taxon>Trichocomaceae</taxon>
        <taxon>Talaromyces</taxon>
        <taxon>Talaromyces sect. Trachyspermi</taxon>
    </lineage>
</organism>
<dbReference type="InterPro" id="IPR035959">
    <property type="entry name" value="RutC-like_sf"/>
</dbReference>
<evidence type="ECO:0000256" key="1">
    <source>
        <dbReference type="ARBA" id="ARBA00010552"/>
    </source>
</evidence>
<dbReference type="GeneID" id="31008204"/>